<name>A0ABS4JC22_9BACL</name>
<keyword evidence="1" id="KW-0472">Membrane</keyword>
<feature type="domain" description="DUF4395" evidence="2">
    <location>
        <begin position="4"/>
        <end position="126"/>
    </location>
</feature>
<dbReference type="RefSeq" id="WP_209858503.1">
    <property type="nucleotide sequence ID" value="NZ_JAGGLD010000001.1"/>
</dbReference>
<evidence type="ECO:0000313" key="4">
    <source>
        <dbReference type="Proteomes" id="UP001519288"/>
    </source>
</evidence>
<organism evidence="3 4">
    <name type="scientific">Paenibacillus shirakamiensis</name>
    <dbReference type="NCBI Taxonomy" id="1265935"/>
    <lineage>
        <taxon>Bacteria</taxon>
        <taxon>Bacillati</taxon>
        <taxon>Bacillota</taxon>
        <taxon>Bacilli</taxon>
        <taxon>Bacillales</taxon>
        <taxon>Paenibacillaceae</taxon>
        <taxon>Paenibacillus</taxon>
    </lineage>
</organism>
<proteinExistence type="predicted"/>
<dbReference type="SUPFAM" id="SSF103473">
    <property type="entry name" value="MFS general substrate transporter"/>
    <property type="match status" value="1"/>
</dbReference>
<protein>
    <submittedName>
        <fullName evidence="3">ABC-type multidrug transport system permease subunit</fullName>
    </submittedName>
</protein>
<dbReference type="EMBL" id="JAGGLD010000001">
    <property type="protein sequence ID" value="MBP1999269.1"/>
    <property type="molecule type" value="Genomic_DNA"/>
</dbReference>
<dbReference type="Pfam" id="PF14340">
    <property type="entry name" value="DUF4395"/>
    <property type="match status" value="1"/>
</dbReference>
<keyword evidence="1" id="KW-1133">Transmembrane helix</keyword>
<dbReference type="PIRSF" id="PIRSF030042">
    <property type="entry name" value="UCP030042"/>
    <property type="match status" value="1"/>
</dbReference>
<accession>A0ABS4JC22</accession>
<feature type="transmembrane region" description="Helical" evidence="1">
    <location>
        <begin position="7"/>
        <end position="25"/>
    </location>
</feature>
<gene>
    <name evidence="3" type="ORF">J2Z69_000288</name>
</gene>
<dbReference type="Proteomes" id="UP001519288">
    <property type="component" value="Unassembled WGS sequence"/>
</dbReference>
<reference evidence="3 4" key="1">
    <citation type="submission" date="2021-03" db="EMBL/GenBank/DDBJ databases">
        <title>Genomic Encyclopedia of Type Strains, Phase IV (KMG-IV): sequencing the most valuable type-strain genomes for metagenomic binning, comparative biology and taxonomic classification.</title>
        <authorList>
            <person name="Goeker M."/>
        </authorList>
    </citation>
    <scope>NUCLEOTIDE SEQUENCE [LARGE SCALE GENOMIC DNA]</scope>
    <source>
        <strain evidence="3 4">DSM 26806</strain>
    </source>
</reference>
<dbReference type="InterPro" id="IPR025508">
    <property type="entry name" value="DUF4395"/>
</dbReference>
<sequence>MREIPESYVKINQAGIVLFVILSFVSHQPWILFALWLIQVIGLTTGFNLFVGTAKTWVKKSKGTQALELQRFNNSLAVGFLTCSLLAFIVGWNTLGYIFATMLLIAAFVALSGYCIGCTVYFQYKQFKAKQRRV</sequence>
<dbReference type="InterPro" id="IPR036259">
    <property type="entry name" value="MFS_trans_sf"/>
</dbReference>
<dbReference type="InterPro" id="IPR016942">
    <property type="entry name" value="UCP030042"/>
</dbReference>
<evidence type="ECO:0000259" key="2">
    <source>
        <dbReference type="Pfam" id="PF14340"/>
    </source>
</evidence>
<feature type="transmembrane region" description="Helical" evidence="1">
    <location>
        <begin position="31"/>
        <end position="51"/>
    </location>
</feature>
<feature type="transmembrane region" description="Helical" evidence="1">
    <location>
        <begin position="98"/>
        <end position="124"/>
    </location>
</feature>
<keyword evidence="1" id="KW-0812">Transmembrane</keyword>
<evidence type="ECO:0000256" key="1">
    <source>
        <dbReference type="SAM" id="Phobius"/>
    </source>
</evidence>
<keyword evidence="4" id="KW-1185">Reference proteome</keyword>
<comment type="caution">
    <text evidence="3">The sequence shown here is derived from an EMBL/GenBank/DDBJ whole genome shotgun (WGS) entry which is preliminary data.</text>
</comment>
<feature type="transmembrane region" description="Helical" evidence="1">
    <location>
        <begin position="72"/>
        <end position="92"/>
    </location>
</feature>
<evidence type="ECO:0000313" key="3">
    <source>
        <dbReference type="EMBL" id="MBP1999269.1"/>
    </source>
</evidence>